<dbReference type="EMBL" id="LT965928">
    <property type="protein sequence ID" value="SOU40048.1"/>
    <property type="molecule type" value="Genomic_DNA"/>
</dbReference>
<name>A0A2K4X6U2_PSEVC</name>
<dbReference type="PROSITE" id="PS51257">
    <property type="entry name" value="PROKAR_LIPOPROTEIN"/>
    <property type="match status" value="1"/>
</dbReference>
<dbReference type="AlphaFoldDB" id="A0A2K4X6U2"/>
<dbReference type="OrthoDB" id="6291772at2"/>
<proteinExistence type="predicted"/>
<protein>
    <recommendedName>
        <fullName evidence="7">Orphan protein</fullName>
    </recommendedName>
</protein>
<evidence type="ECO:0000256" key="1">
    <source>
        <dbReference type="SAM" id="MobiDB-lite"/>
    </source>
</evidence>
<evidence type="ECO:0008006" key="7">
    <source>
        <dbReference type="Google" id="ProtNLM"/>
    </source>
</evidence>
<dbReference type="RefSeq" id="WP_104642113.1">
    <property type="nucleotide sequence ID" value="NZ_AQGW01000018.1"/>
</dbReference>
<feature type="signal peptide" evidence="2">
    <location>
        <begin position="1"/>
        <end position="19"/>
    </location>
</feature>
<gene>
    <name evidence="4" type="ORF">PCAR9_A20478</name>
    <name evidence="3" type="ORF">PCARR_a0554</name>
</gene>
<organism evidence="4 5">
    <name type="scientific">Pseudoalteromonas carrageenovora IAM 12662</name>
    <dbReference type="NCBI Taxonomy" id="1314868"/>
    <lineage>
        <taxon>Bacteria</taxon>
        <taxon>Pseudomonadati</taxon>
        <taxon>Pseudomonadota</taxon>
        <taxon>Gammaproteobacteria</taxon>
        <taxon>Alteromonadales</taxon>
        <taxon>Pseudoalteromonadaceae</taxon>
        <taxon>Pseudoalteromonas</taxon>
    </lineage>
</organism>
<dbReference type="GeneID" id="93662690"/>
<reference evidence="3 6" key="1">
    <citation type="submission" date="2015-06" db="EMBL/GenBank/DDBJ databases">
        <title>Genome sequence of Pseudoalteromonas carrageenovora.</title>
        <authorList>
            <person name="Xie B.-B."/>
            <person name="Rong J.-C."/>
            <person name="Qin Q.-L."/>
            <person name="Zhang Y.-Z."/>
        </authorList>
    </citation>
    <scope>NUCLEOTIDE SEQUENCE [LARGE SCALE GENOMIC DNA]</scope>
    <source>
        <strain evidence="3 6">IAM 12662</strain>
    </source>
</reference>
<reference evidence="4 5" key="2">
    <citation type="submission" date="2017-11" db="EMBL/GenBank/DDBJ databases">
        <authorList>
            <person name="Han C.G."/>
        </authorList>
    </citation>
    <scope>NUCLEOTIDE SEQUENCE [LARGE SCALE GENOMIC DNA]</scope>
    <source>
        <strain evidence="5">ATCC 43555</strain>
        <strain evidence="4">ATCC43555</strain>
    </source>
</reference>
<feature type="compositionally biased region" description="Low complexity" evidence="1">
    <location>
        <begin position="32"/>
        <end position="54"/>
    </location>
</feature>
<accession>A0A2K4X6U2</accession>
<feature type="chain" id="PRO_5014323107" description="Orphan protein" evidence="2">
    <location>
        <begin position="20"/>
        <end position="182"/>
    </location>
</feature>
<keyword evidence="6" id="KW-1185">Reference proteome</keyword>
<evidence type="ECO:0000313" key="5">
    <source>
        <dbReference type="Proteomes" id="UP000238288"/>
    </source>
</evidence>
<evidence type="ECO:0000256" key="2">
    <source>
        <dbReference type="SAM" id="SignalP"/>
    </source>
</evidence>
<keyword evidence="2" id="KW-0732">Signal</keyword>
<evidence type="ECO:0000313" key="6">
    <source>
        <dbReference type="Proteomes" id="UP000615003"/>
    </source>
</evidence>
<feature type="region of interest" description="Disordered" evidence="1">
    <location>
        <begin position="32"/>
        <end position="64"/>
    </location>
</feature>
<sequence>MRSRLMAILCVLSSTIILSGCETNNAQQQSVVSSPAPVVDTTTTTKNKSTLPSPKARPKSEPTYPPAEQVIAWHANQCGGFKVAPVKQAYLGETELKHFFKYMCLNVNTDPNAVMSKLLKLDLAYFWPDDIKQYLWLQKQQVTMQINAKKEQQALNDKMQETLSSLATIEQQLLLREDTKEQ</sequence>
<dbReference type="EMBL" id="AQGW01000018">
    <property type="protein sequence ID" value="MBE0382256.1"/>
    <property type="molecule type" value="Genomic_DNA"/>
</dbReference>
<dbReference type="Proteomes" id="UP000615003">
    <property type="component" value="Unassembled WGS sequence"/>
</dbReference>
<dbReference type="Proteomes" id="UP000238288">
    <property type="component" value="Chromosome PCAR9a"/>
</dbReference>
<evidence type="ECO:0000313" key="3">
    <source>
        <dbReference type="EMBL" id="MBE0382256.1"/>
    </source>
</evidence>
<evidence type="ECO:0000313" key="4">
    <source>
        <dbReference type="EMBL" id="SOU40048.1"/>
    </source>
</evidence>